<keyword evidence="1" id="KW-0812">Transmembrane</keyword>
<sequence length="193" mass="23086">MIVTLSKHVDGITYFWFMYRDGRTIQMYHGVTEQWKLNQDVSDSIEEKYTFRRQAKRRMEELITEKQAEGYEQDDIYGMQTGRKERETFRRRTKWLAYLLVGLGLFQFVTPFSLLPIVVLGIGIVLMFLAFISKDQLPMWLRIICFVDYFLMHVSFRQEPYIPHLFPILSIGTGTLLLLYLRSKHKRKIERIS</sequence>
<dbReference type="RefSeq" id="WP_159172993.1">
    <property type="nucleotide sequence ID" value="NZ_LR732311.1"/>
</dbReference>
<keyword evidence="3" id="KW-1185">Reference proteome</keyword>
<reference evidence="2 3" key="1">
    <citation type="submission" date="2019-10" db="EMBL/GenBank/DDBJ databases">
        <authorList>
            <person name="Karimi E."/>
        </authorList>
    </citation>
    <scope>NUCLEOTIDE SEQUENCE [LARGE SCALE GENOMIC DNA]</scope>
    <source>
        <strain evidence="2">Exiguobacterium sp. 9Y</strain>
    </source>
</reference>
<protein>
    <submittedName>
        <fullName evidence="2">Uncharacterized protein</fullName>
    </submittedName>
</protein>
<name>A0A653I663_9BACL</name>
<dbReference type="EMBL" id="CABWKQ010000011">
    <property type="protein sequence ID" value="VWX34561.1"/>
    <property type="molecule type" value="Genomic_DNA"/>
</dbReference>
<dbReference type="Proteomes" id="UP000439752">
    <property type="component" value="Unassembled WGS sequence"/>
</dbReference>
<organism evidence="2 3">
    <name type="scientific">Exiguobacterium oxidotolerans</name>
    <dbReference type="NCBI Taxonomy" id="223958"/>
    <lineage>
        <taxon>Bacteria</taxon>
        <taxon>Bacillati</taxon>
        <taxon>Bacillota</taxon>
        <taxon>Bacilli</taxon>
        <taxon>Bacillales</taxon>
        <taxon>Bacillales Family XII. Incertae Sedis</taxon>
        <taxon>Exiguobacterium</taxon>
    </lineage>
</organism>
<keyword evidence="1" id="KW-1133">Transmembrane helix</keyword>
<proteinExistence type="predicted"/>
<evidence type="ECO:0000313" key="3">
    <source>
        <dbReference type="Proteomes" id="UP000439752"/>
    </source>
</evidence>
<keyword evidence="1" id="KW-0472">Membrane</keyword>
<evidence type="ECO:0000313" key="2">
    <source>
        <dbReference type="EMBL" id="VWX34561.1"/>
    </source>
</evidence>
<evidence type="ECO:0000256" key="1">
    <source>
        <dbReference type="SAM" id="Phobius"/>
    </source>
</evidence>
<feature type="transmembrane region" description="Helical" evidence="1">
    <location>
        <begin position="115"/>
        <end position="132"/>
    </location>
</feature>
<dbReference type="AlphaFoldDB" id="A0A653I663"/>
<gene>
    <name evidence="2" type="ORF">EXIGUO9Y_190044</name>
</gene>
<accession>A0A653I663</accession>
<feature type="transmembrane region" description="Helical" evidence="1">
    <location>
        <begin position="162"/>
        <end position="181"/>
    </location>
</feature>